<dbReference type="RefSeq" id="WP_095042834.1">
    <property type="nucleotide sequence ID" value="NZ_LN890655.1"/>
</dbReference>
<evidence type="ECO:0000313" key="4">
    <source>
        <dbReference type="EMBL" id="CUS03325.2"/>
    </source>
</evidence>
<dbReference type="NCBIfam" id="NF001422">
    <property type="entry name" value="PRK00296.1"/>
    <property type="match status" value="1"/>
</dbReference>
<reference evidence="4" key="1">
    <citation type="submission" date="2016-01" db="EMBL/GenBank/DDBJ databases">
        <authorList>
            <person name="Mcilroy J.S."/>
            <person name="Karst M S."/>
            <person name="Albertsen M."/>
        </authorList>
    </citation>
    <scope>NUCLEOTIDE SEQUENCE</scope>
    <source>
        <strain evidence="4">Cfx-K</strain>
    </source>
</reference>
<dbReference type="InterPro" id="IPR036707">
    <property type="entry name" value="MinE_sf"/>
</dbReference>
<dbReference type="SUPFAM" id="SSF55229">
    <property type="entry name" value="Cell division protein MinE topological specificity domain"/>
    <property type="match status" value="1"/>
</dbReference>
<comment type="similarity">
    <text evidence="1 3">Belongs to the MinE family.</text>
</comment>
<dbReference type="GO" id="GO:0032955">
    <property type="term" value="P:regulation of division septum assembly"/>
    <property type="evidence" value="ECO:0007669"/>
    <property type="project" value="InterPro"/>
</dbReference>
<comment type="function">
    <text evidence="2 3">Prevents the cell division inhibition by proteins MinC and MinD at internal division sites while permitting inhibition at polar sites. This ensures cell division at the proper site by restricting the formation of a division septum at the midpoint of the long axis of the cell.</text>
</comment>
<evidence type="ECO:0000256" key="3">
    <source>
        <dbReference type="HAMAP-Rule" id="MF_00262"/>
    </source>
</evidence>
<dbReference type="GO" id="GO:0051301">
    <property type="term" value="P:cell division"/>
    <property type="evidence" value="ECO:0007669"/>
    <property type="project" value="UniProtKB-KW"/>
</dbReference>
<dbReference type="EMBL" id="LN890655">
    <property type="protein sequence ID" value="CUS03325.2"/>
    <property type="molecule type" value="Genomic_DNA"/>
</dbReference>
<dbReference type="KEGG" id="pbf:CFX0092_A1447"/>
<accession>A0A160T3U2</accession>
<protein>
    <recommendedName>
        <fullName evidence="3">Cell division topological specificity factor</fullName>
    </recommendedName>
</protein>
<name>A0A160T3U2_9CHLR</name>
<dbReference type="NCBIfam" id="TIGR01215">
    <property type="entry name" value="minE"/>
    <property type="match status" value="1"/>
</dbReference>
<dbReference type="OrthoDB" id="9796578at2"/>
<keyword evidence="5" id="KW-1185">Reference proteome</keyword>
<evidence type="ECO:0000313" key="5">
    <source>
        <dbReference type="Proteomes" id="UP000215027"/>
    </source>
</evidence>
<dbReference type="Pfam" id="PF03776">
    <property type="entry name" value="MinE"/>
    <property type="match status" value="1"/>
</dbReference>
<dbReference type="Proteomes" id="UP000215027">
    <property type="component" value="Chromosome I"/>
</dbReference>
<evidence type="ECO:0000256" key="2">
    <source>
        <dbReference type="ARBA" id="ARBA00025265"/>
    </source>
</evidence>
<proteinExistence type="inferred from homology"/>
<evidence type="ECO:0000256" key="1">
    <source>
        <dbReference type="ARBA" id="ARBA00008168"/>
    </source>
</evidence>
<gene>
    <name evidence="3 4" type="primary">minE</name>
    <name evidence="4" type="ORF">CFX0092_A1447</name>
</gene>
<dbReference type="HAMAP" id="MF_00262">
    <property type="entry name" value="MinE"/>
    <property type="match status" value="1"/>
</dbReference>
<keyword evidence="3" id="KW-0131">Cell cycle</keyword>
<dbReference type="AlphaFoldDB" id="A0A160T3U2"/>
<organism evidence="4 5">
    <name type="scientific">Candidatus Promineifilum breve</name>
    <dbReference type="NCBI Taxonomy" id="1806508"/>
    <lineage>
        <taxon>Bacteria</taxon>
        <taxon>Bacillati</taxon>
        <taxon>Chloroflexota</taxon>
        <taxon>Ardenticatenia</taxon>
        <taxon>Candidatus Promineifilales</taxon>
        <taxon>Candidatus Promineifilaceae</taxon>
        <taxon>Candidatus Promineifilum</taxon>
    </lineage>
</organism>
<dbReference type="Gene3D" id="3.30.1070.10">
    <property type="entry name" value="Cell division topological specificity factor MinE"/>
    <property type="match status" value="1"/>
</dbReference>
<keyword evidence="3 4" id="KW-0132">Cell division</keyword>
<sequence>MSWLDRLLGKNETSGQKAKQRLQMVLIHDRADLPPGLLEIIKDDIIEVIARHTAIDRDKVVVHLDSTTQENRLVAEIPLATARVRAKVAGRG</sequence>
<dbReference type="InterPro" id="IPR005527">
    <property type="entry name" value="MinE"/>
</dbReference>